<dbReference type="Proteomes" id="UP000283701">
    <property type="component" value="Unassembled WGS sequence"/>
</dbReference>
<evidence type="ECO:0000313" key="4">
    <source>
        <dbReference type="EMBL" id="RGQ53718.1"/>
    </source>
</evidence>
<dbReference type="EMBL" id="QSKW01000004">
    <property type="protein sequence ID" value="RHE99314.1"/>
    <property type="molecule type" value="Genomic_DNA"/>
</dbReference>
<reference evidence="10" key="2">
    <citation type="submission" date="2015-05" db="EMBL/GenBank/DDBJ databases">
        <authorList>
            <consortium name="Pathogen Informatics"/>
        </authorList>
    </citation>
    <scope>NUCLEOTIDE SEQUENCE [LARGE SCALE GENOMIC DNA]</scope>
    <source>
        <strain evidence="3 11">2789STDY5608835</strain>
        <strain evidence="2 12">2789STDY5608887</strain>
        <strain evidence="10">L1-83</strain>
    </source>
</reference>
<dbReference type="Proteomes" id="UP000283492">
    <property type="component" value="Unassembled WGS sequence"/>
</dbReference>
<evidence type="ECO:0000313" key="9">
    <source>
        <dbReference type="EMBL" id="RHF86254.1"/>
    </source>
</evidence>
<proteinExistence type="predicted"/>
<evidence type="ECO:0000313" key="12">
    <source>
        <dbReference type="Proteomes" id="UP000095453"/>
    </source>
</evidence>
<evidence type="ECO:0000313" key="1">
    <source>
        <dbReference type="EMBL" id="CRL32954.1"/>
    </source>
</evidence>
<reference evidence="13 14" key="3">
    <citation type="submission" date="2018-08" db="EMBL/GenBank/DDBJ databases">
        <title>A genome reference for cultivated species of the human gut microbiota.</title>
        <authorList>
            <person name="Zou Y."/>
            <person name="Xue W."/>
            <person name="Luo G."/>
        </authorList>
    </citation>
    <scope>NUCLEOTIDE SEQUENCE [LARGE SCALE GENOMIC DNA]</scope>
    <source>
        <strain evidence="5 17">AF24-4</strain>
        <strain evidence="4 16">AF28-15</strain>
        <strain evidence="9 15">AM23-23AC</strain>
        <strain evidence="8 18">AM27-11</strain>
        <strain evidence="7 13">AM32-8LB</strain>
        <strain evidence="6 14">AM42-1AC</strain>
    </source>
</reference>
<dbReference type="EMBL" id="QSFX01000001">
    <property type="protein sequence ID" value="RHA91878.1"/>
    <property type="molecule type" value="Genomic_DNA"/>
</dbReference>
<evidence type="ECO:0000313" key="15">
    <source>
        <dbReference type="Proteomes" id="UP000283701"/>
    </source>
</evidence>
<dbReference type="EMBL" id="QSIQ01000005">
    <property type="protein sequence ID" value="RHD04775.1"/>
    <property type="molecule type" value="Genomic_DNA"/>
</dbReference>
<dbReference type="Proteomes" id="UP000049828">
    <property type="component" value="Unassembled WGS sequence"/>
</dbReference>
<gene>
    <name evidence="9" type="ORF">DW654_04835</name>
    <name evidence="8" type="ORF">DW707_03950</name>
    <name evidence="7" type="ORF">DW813_05020</name>
    <name evidence="6" type="ORF">DW914_01460</name>
    <name evidence="5" type="ORF">DWY29_00460</name>
    <name evidence="4" type="ORF">DWY96_03250</name>
    <name evidence="3" type="ORF">ERS852392_00476</name>
    <name evidence="2" type="ORF">ERS852444_00423</name>
    <name evidence="1" type="ORF">RIL183_00901</name>
</gene>
<dbReference type="EMBL" id="QRUN01000001">
    <property type="protein sequence ID" value="RGR71346.1"/>
    <property type="molecule type" value="Genomic_DNA"/>
</dbReference>
<evidence type="ECO:0000313" key="16">
    <source>
        <dbReference type="Proteomes" id="UP000283738"/>
    </source>
</evidence>
<organism evidence="1 10">
    <name type="scientific">Roseburia inulinivorans</name>
    <dbReference type="NCBI Taxonomy" id="360807"/>
    <lineage>
        <taxon>Bacteria</taxon>
        <taxon>Bacillati</taxon>
        <taxon>Bacillota</taxon>
        <taxon>Clostridia</taxon>
        <taxon>Lachnospirales</taxon>
        <taxon>Lachnospiraceae</taxon>
        <taxon>Roseburia</taxon>
    </lineage>
</organism>
<dbReference type="OrthoDB" id="2065570at2"/>
<dbReference type="EMBL" id="CVRS01000016">
    <property type="protein sequence ID" value="CRL32954.1"/>
    <property type="molecule type" value="Genomic_DNA"/>
</dbReference>
<evidence type="ECO:0000313" key="6">
    <source>
        <dbReference type="EMBL" id="RHA91878.1"/>
    </source>
</evidence>
<dbReference type="STRING" id="360807.ERS852392_00476"/>
<evidence type="ECO:0000313" key="18">
    <source>
        <dbReference type="Proteomes" id="UP000286271"/>
    </source>
</evidence>
<dbReference type="EMBL" id="QRHP01000003">
    <property type="protein sequence ID" value="RHF86254.1"/>
    <property type="molecule type" value="Genomic_DNA"/>
</dbReference>
<dbReference type="EMBL" id="CYYR01000002">
    <property type="protein sequence ID" value="CUN47036.1"/>
    <property type="molecule type" value="Genomic_DNA"/>
</dbReference>
<dbReference type="Proteomes" id="UP000285820">
    <property type="component" value="Unassembled WGS sequence"/>
</dbReference>
<protein>
    <submittedName>
        <fullName evidence="1">Uncharacterized protein</fullName>
    </submittedName>
</protein>
<keyword evidence="10" id="KW-1185">Reference proteome</keyword>
<evidence type="ECO:0000313" key="8">
    <source>
        <dbReference type="EMBL" id="RHE99314.1"/>
    </source>
</evidence>
<evidence type="ECO:0000313" key="3">
    <source>
        <dbReference type="EMBL" id="CUN47036.1"/>
    </source>
</evidence>
<evidence type="ECO:0000313" key="5">
    <source>
        <dbReference type="EMBL" id="RGR71346.1"/>
    </source>
</evidence>
<dbReference type="Proteomes" id="UP000286271">
    <property type="component" value="Unassembled WGS sequence"/>
</dbReference>
<evidence type="ECO:0000313" key="7">
    <source>
        <dbReference type="EMBL" id="RHD04775.1"/>
    </source>
</evidence>
<dbReference type="AlphaFoldDB" id="A0A0M6WBB8"/>
<evidence type="ECO:0000313" key="2">
    <source>
        <dbReference type="EMBL" id="CUM77354.1"/>
    </source>
</evidence>
<accession>A0A0M6WBB8</accession>
<dbReference type="Proteomes" id="UP000095395">
    <property type="component" value="Unassembled WGS sequence"/>
</dbReference>
<sequence>MANVTKTTRIQAIAELQKRKTEIQNRLQNGQSQDSTTIGGNSFTEDEWKKIIQKMDEYLTEVKQEQKERFEKRDKEKEIQQFYEKMKMAEQYKKPQAEKLTIQKHLDGEDIAPYSYLAEDGVITYNGVSFFCDYENNAITLGDMSDEKNVITVQLENGGCLKVNRDNIEDLSKAIAMFSPEDIRRILVALQQDAKVRQMQQEIEQDKIKQLLAER</sequence>
<evidence type="ECO:0000313" key="14">
    <source>
        <dbReference type="Proteomes" id="UP000283492"/>
    </source>
</evidence>
<evidence type="ECO:0000313" key="17">
    <source>
        <dbReference type="Proteomes" id="UP000285820"/>
    </source>
</evidence>
<dbReference type="Proteomes" id="UP000283738">
    <property type="component" value="Unassembled WGS sequence"/>
</dbReference>
<name>A0A0M6WBB8_9FIRM</name>
<reference evidence="1" key="1">
    <citation type="submission" date="2015-05" db="EMBL/GenBank/DDBJ databases">
        <authorList>
            <person name="Wang D.B."/>
            <person name="Wang M."/>
        </authorList>
    </citation>
    <scope>NUCLEOTIDE SEQUENCE [LARGE SCALE GENOMIC DNA]</scope>
    <source>
        <strain evidence="1">L1-83</strain>
    </source>
</reference>
<dbReference type="RefSeq" id="WP_021922679.1">
    <property type="nucleotide sequence ID" value="NZ_CABJFX010000001.1"/>
</dbReference>
<dbReference type="Proteomes" id="UP000095453">
    <property type="component" value="Unassembled WGS sequence"/>
</dbReference>
<dbReference type="EMBL" id="QRTF01000004">
    <property type="protein sequence ID" value="RGQ53718.1"/>
    <property type="molecule type" value="Genomic_DNA"/>
</dbReference>
<dbReference type="Proteomes" id="UP000266391">
    <property type="component" value="Unassembled WGS sequence"/>
</dbReference>
<evidence type="ECO:0000313" key="13">
    <source>
        <dbReference type="Proteomes" id="UP000266391"/>
    </source>
</evidence>
<dbReference type="EMBL" id="CYXX01000002">
    <property type="protein sequence ID" value="CUM77354.1"/>
    <property type="molecule type" value="Genomic_DNA"/>
</dbReference>
<evidence type="ECO:0000313" key="10">
    <source>
        <dbReference type="Proteomes" id="UP000049828"/>
    </source>
</evidence>
<evidence type="ECO:0000313" key="11">
    <source>
        <dbReference type="Proteomes" id="UP000095395"/>
    </source>
</evidence>